<organism evidence="6 7">
    <name type="scientific">Tritonibacter scottomollicae</name>
    <name type="common">Epibacterium scottomollicae</name>
    <dbReference type="NCBI Taxonomy" id="483013"/>
    <lineage>
        <taxon>Bacteria</taxon>
        <taxon>Pseudomonadati</taxon>
        <taxon>Pseudomonadota</taxon>
        <taxon>Alphaproteobacteria</taxon>
        <taxon>Rhodobacterales</taxon>
        <taxon>Paracoccaceae</taxon>
        <taxon>Tritonibacter</taxon>
    </lineage>
</organism>
<keyword evidence="3" id="KW-0238">DNA-binding</keyword>
<accession>A0A2T1AGR5</accession>
<dbReference type="GO" id="GO:0003677">
    <property type="term" value="F:DNA binding"/>
    <property type="evidence" value="ECO:0007669"/>
    <property type="project" value="UniProtKB-KW"/>
</dbReference>
<dbReference type="InterPro" id="IPR000847">
    <property type="entry name" value="LysR_HTH_N"/>
</dbReference>
<dbReference type="InterPro" id="IPR036388">
    <property type="entry name" value="WH-like_DNA-bd_sf"/>
</dbReference>
<sequence length="304" mass="33107">MLDDVALFVHIVQANGLAAAGVRLNIPAATVTRRLRRLEDALGVQLIHRSARSFALTPQGSVYYQELGAQIAQIERTLQGLDDDQRKMAGSLTVAAPTNMSLHVLEPMWADFVARYPDIQLDLRLSNSRVDLVEIGADLALRAGPQPDSALFQKRLGTARTIIAASPEYLAKAGTPMAPQDLADHRIIGVKVLPSWELTCLQTDARTTLRLTAATAVDDIGLAARLATRGQGMTLIPVSEIIEEIRSGALMHVLPEWRGQNRAIYAVWPTGRLLSARARCFLDFMAEYIAADPCLQGEVPLALT</sequence>
<protein>
    <submittedName>
        <fullName evidence="6">LysR family transcriptional regulator AphB</fullName>
    </submittedName>
</protein>
<reference evidence="6 7" key="1">
    <citation type="submission" date="2018-03" db="EMBL/GenBank/DDBJ databases">
        <title>Genomic Encyclopedia of Archaeal and Bacterial Type Strains, Phase II (KMG-II): from individual species to whole genera.</title>
        <authorList>
            <person name="Goeker M."/>
        </authorList>
    </citation>
    <scope>NUCLEOTIDE SEQUENCE [LARGE SCALE GENOMIC DNA]</scope>
    <source>
        <strain evidence="6 7">DSM 25328</strain>
    </source>
</reference>
<dbReference type="Gene3D" id="3.40.190.290">
    <property type="match status" value="1"/>
</dbReference>
<dbReference type="SUPFAM" id="SSF53850">
    <property type="entry name" value="Periplasmic binding protein-like II"/>
    <property type="match status" value="1"/>
</dbReference>
<comment type="similarity">
    <text evidence="1">Belongs to the LysR transcriptional regulatory family.</text>
</comment>
<keyword evidence="4" id="KW-0804">Transcription</keyword>
<keyword evidence="2" id="KW-0805">Transcription regulation</keyword>
<gene>
    <name evidence="6" type="ORF">CLV89_10510</name>
</gene>
<dbReference type="GO" id="GO:0003700">
    <property type="term" value="F:DNA-binding transcription factor activity"/>
    <property type="evidence" value="ECO:0007669"/>
    <property type="project" value="InterPro"/>
</dbReference>
<dbReference type="Pfam" id="PF00126">
    <property type="entry name" value="HTH_1"/>
    <property type="match status" value="1"/>
</dbReference>
<evidence type="ECO:0000313" key="7">
    <source>
        <dbReference type="Proteomes" id="UP000237718"/>
    </source>
</evidence>
<dbReference type="SUPFAM" id="SSF46785">
    <property type="entry name" value="Winged helix' DNA-binding domain"/>
    <property type="match status" value="1"/>
</dbReference>
<dbReference type="InterPro" id="IPR058163">
    <property type="entry name" value="LysR-type_TF_proteobact-type"/>
</dbReference>
<dbReference type="EMBL" id="PVUF01000005">
    <property type="protein sequence ID" value="PRZ47789.1"/>
    <property type="molecule type" value="Genomic_DNA"/>
</dbReference>
<comment type="caution">
    <text evidence="6">The sequence shown here is derived from an EMBL/GenBank/DDBJ whole genome shotgun (WGS) entry which is preliminary data.</text>
</comment>
<dbReference type="PANTHER" id="PTHR30537">
    <property type="entry name" value="HTH-TYPE TRANSCRIPTIONAL REGULATOR"/>
    <property type="match status" value="1"/>
</dbReference>
<evidence type="ECO:0000256" key="2">
    <source>
        <dbReference type="ARBA" id="ARBA00023015"/>
    </source>
</evidence>
<dbReference type="InterPro" id="IPR036390">
    <property type="entry name" value="WH_DNA-bd_sf"/>
</dbReference>
<evidence type="ECO:0000256" key="1">
    <source>
        <dbReference type="ARBA" id="ARBA00009437"/>
    </source>
</evidence>
<dbReference type="AlphaFoldDB" id="A0A2T1AGR5"/>
<name>A0A2T1AGR5_TRISK</name>
<evidence type="ECO:0000256" key="4">
    <source>
        <dbReference type="ARBA" id="ARBA00023163"/>
    </source>
</evidence>
<evidence type="ECO:0000313" key="6">
    <source>
        <dbReference type="EMBL" id="PRZ47789.1"/>
    </source>
</evidence>
<dbReference type="Pfam" id="PF03466">
    <property type="entry name" value="LysR_substrate"/>
    <property type="match status" value="1"/>
</dbReference>
<dbReference type="InterPro" id="IPR005119">
    <property type="entry name" value="LysR_subst-bd"/>
</dbReference>
<evidence type="ECO:0000256" key="3">
    <source>
        <dbReference type="ARBA" id="ARBA00023125"/>
    </source>
</evidence>
<proteinExistence type="inferred from homology"/>
<evidence type="ECO:0000259" key="5">
    <source>
        <dbReference type="PROSITE" id="PS50931"/>
    </source>
</evidence>
<dbReference type="RefSeq" id="WP_106163497.1">
    <property type="nucleotide sequence ID" value="NZ_PVUF01000005.1"/>
</dbReference>
<dbReference type="Proteomes" id="UP000237718">
    <property type="component" value="Unassembled WGS sequence"/>
</dbReference>
<dbReference type="CDD" id="cd08422">
    <property type="entry name" value="PBP2_CrgA_like"/>
    <property type="match status" value="1"/>
</dbReference>
<feature type="domain" description="HTH lysR-type" evidence="5">
    <location>
        <begin position="1"/>
        <end position="57"/>
    </location>
</feature>
<dbReference type="PROSITE" id="PS50931">
    <property type="entry name" value="HTH_LYSR"/>
    <property type="match status" value="1"/>
</dbReference>
<dbReference type="PANTHER" id="PTHR30537:SF5">
    <property type="entry name" value="HTH-TYPE TRANSCRIPTIONAL ACTIVATOR TTDR-RELATED"/>
    <property type="match status" value="1"/>
</dbReference>
<dbReference type="OrthoDB" id="9813056at2"/>
<dbReference type="Gene3D" id="1.10.10.10">
    <property type="entry name" value="Winged helix-like DNA-binding domain superfamily/Winged helix DNA-binding domain"/>
    <property type="match status" value="1"/>
</dbReference>